<feature type="transmembrane region" description="Helical" evidence="6">
    <location>
        <begin position="322"/>
        <end position="339"/>
    </location>
</feature>
<proteinExistence type="predicted"/>
<dbReference type="SUPFAM" id="SSF103473">
    <property type="entry name" value="MFS general substrate transporter"/>
    <property type="match status" value="1"/>
</dbReference>
<name>A0A9P5VQ75_9FUNG</name>
<dbReference type="EMBL" id="JAAAUY010000041">
    <property type="protein sequence ID" value="KAF9336944.1"/>
    <property type="molecule type" value="Genomic_DNA"/>
</dbReference>
<comment type="subcellular location">
    <subcellularLocation>
        <location evidence="1">Membrane</location>
        <topology evidence="1">Multi-pass membrane protein</topology>
    </subcellularLocation>
</comment>
<reference evidence="8" key="1">
    <citation type="journal article" date="2020" name="Fungal Divers.">
        <title>Resolving the Mortierellaceae phylogeny through synthesis of multi-gene phylogenetics and phylogenomics.</title>
        <authorList>
            <person name="Vandepol N."/>
            <person name="Liber J."/>
            <person name="Desiro A."/>
            <person name="Na H."/>
            <person name="Kennedy M."/>
            <person name="Barry K."/>
            <person name="Grigoriev I.V."/>
            <person name="Miller A.N."/>
            <person name="O'Donnell K."/>
            <person name="Stajich J.E."/>
            <person name="Bonito G."/>
        </authorList>
    </citation>
    <scope>NUCLEOTIDE SEQUENCE</scope>
    <source>
        <strain evidence="8">NVP1</strain>
    </source>
</reference>
<feature type="transmembrane region" description="Helical" evidence="6">
    <location>
        <begin position="73"/>
        <end position="92"/>
    </location>
</feature>
<feature type="transmembrane region" description="Helical" evidence="6">
    <location>
        <begin position="27"/>
        <end position="53"/>
    </location>
</feature>
<dbReference type="PANTHER" id="PTHR23508">
    <property type="entry name" value="CARBOXYLIC ACID TRANSPORTER PROTEIN HOMOLOG"/>
    <property type="match status" value="1"/>
</dbReference>
<dbReference type="InterPro" id="IPR005828">
    <property type="entry name" value="MFS_sugar_transport-like"/>
</dbReference>
<dbReference type="PROSITE" id="PS50850">
    <property type="entry name" value="MFS"/>
    <property type="match status" value="1"/>
</dbReference>
<dbReference type="InterPro" id="IPR036259">
    <property type="entry name" value="MFS_trans_sf"/>
</dbReference>
<comment type="caution">
    <text evidence="8">The sequence shown here is derived from an EMBL/GenBank/DDBJ whole genome shotgun (WGS) entry which is preliminary data.</text>
</comment>
<feature type="transmembrane region" description="Helical" evidence="6">
    <location>
        <begin position="127"/>
        <end position="147"/>
    </location>
</feature>
<evidence type="ECO:0000259" key="7">
    <source>
        <dbReference type="PROSITE" id="PS50850"/>
    </source>
</evidence>
<evidence type="ECO:0000256" key="5">
    <source>
        <dbReference type="ARBA" id="ARBA00023136"/>
    </source>
</evidence>
<evidence type="ECO:0000256" key="2">
    <source>
        <dbReference type="ARBA" id="ARBA00022448"/>
    </source>
</evidence>
<dbReference type="FunFam" id="1.20.1250.20:FF:000140">
    <property type="entry name" value="Putative MFS phospholipid transporter"/>
    <property type="match status" value="1"/>
</dbReference>
<dbReference type="InterPro" id="IPR020846">
    <property type="entry name" value="MFS_dom"/>
</dbReference>
<feature type="transmembrane region" description="Helical" evidence="6">
    <location>
        <begin position="251"/>
        <end position="273"/>
    </location>
</feature>
<dbReference type="Pfam" id="PF00083">
    <property type="entry name" value="Sugar_tr"/>
    <property type="match status" value="1"/>
</dbReference>
<evidence type="ECO:0000256" key="4">
    <source>
        <dbReference type="ARBA" id="ARBA00022989"/>
    </source>
</evidence>
<organism evidence="8 9">
    <name type="scientific">Podila minutissima</name>
    <dbReference type="NCBI Taxonomy" id="64525"/>
    <lineage>
        <taxon>Eukaryota</taxon>
        <taxon>Fungi</taxon>
        <taxon>Fungi incertae sedis</taxon>
        <taxon>Mucoromycota</taxon>
        <taxon>Mortierellomycotina</taxon>
        <taxon>Mortierellomycetes</taxon>
        <taxon>Mortierellales</taxon>
        <taxon>Mortierellaceae</taxon>
        <taxon>Podila</taxon>
    </lineage>
</organism>
<dbReference type="PANTHER" id="PTHR23508:SF10">
    <property type="entry name" value="CARBOXYLIC ACID TRANSPORTER PROTEIN HOMOLOG"/>
    <property type="match status" value="1"/>
</dbReference>
<feature type="domain" description="Major facilitator superfamily (MFS) profile" evidence="7">
    <location>
        <begin position="32"/>
        <end position="445"/>
    </location>
</feature>
<keyword evidence="3 6" id="KW-0812">Transmembrane</keyword>
<keyword evidence="9" id="KW-1185">Reference proteome</keyword>
<feature type="transmembrane region" description="Helical" evidence="6">
    <location>
        <begin position="423"/>
        <end position="441"/>
    </location>
</feature>
<feature type="transmembrane region" description="Helical" evidence="6">
    <location>
        <begin position="384"/>
        <end position="403"/>
    </location>
</feature>
<dbReference type="Proteomes" id="UP000696485">
    <property type="component" value="Unassembled WGS sequence"/>
</dbReference>
<sequence length="497" mass="54082">MEHPKEQKDVVILHEDKPVAAQGKPRLSAIFSVIFSGFALLSDGYQVGVLSLVNVCFTKLYGDQFTSAMSTRIGNSLFIGCIIGQIGFGFICDRVGRKVGLMLTTFLVILGAALCAGAYGHNGSIEGMFWALTIYRGILGVGVGGEYPCSSASASEAADVVMPGRRGFLFVCVTNLVIDLGFVLSALFPLILGLAGCSYEVIWRTSFAFGVLPPLSVMYFRFKMDNSEIFKKNSMKKNVPYKLIAKRYWKYLLGTGGSWFFYNFISYPFGIFAGTILDNAIGSDATFVQTAEWMLLLNCFYIPGSLGGAFAADFIGRKRTMTLGFLAQGVLGIFMGIFFKDLLKIFPLFVVLYGIFMMMGEFGPGDMLGLVSAEIYPTAIRGTAYGWSAAIGKLGAFVGTTVFKPAIAAFGEGDEILGQGRVFILASGLAILGSIFTWFLIPDYSKKNLGEEDEDFRRYLESNGYDLSNFGMRTDPAKEEMDAEVGAIPGEKTEVEA</sequence>
<dbReference type="GO" id="GO:0046943">
    <property type="term" value="F:carboxylic acid transmembrane transporter activity"/>
    <property type="evidence" value="ECO:0007669"/>
    <property type="project" value="TreeGrafter"/>
</dbReference>
<evidence type="ECO:0000313" key="8">
    <source>
        <dbReference type="EMBL" id="KAF9336944.1"/>
    </source>
</evidence>
<keyword evidence="2" id="KW-0813">Transport</keyword>
<feature type="transmembrane region" description="Helical" evidence="6">
    <location>
        <begin position="345"/>
        <end position="363"/>
    </location>
</feature>
<keyword evidence="5 6" id="KW-0472">Membrane</keyword>
<evidence type="ECO:0000313" key="9">
    <source>
        <dbReference type="Proteomes" id="UP000696485"/>
    </source>
</evidence>
<evidence type="ECO:0000256" key="6">
    <source>
        <dbReference type="SAM" id="Phobius"/>
    </source>
</evidence>
<dbReference type="AlphaFoldDB" id="A0A9P5VQ75"/>
<evidence type="ECO:0000256" key="3">
    <source>
        <dbReference type="ARBA" id="ARBA00022692"/>
    </source>
</evidence>
<accession>A0A9P5VQ75</accession>
<feature type="transmembrane region" description="Helical" evidence="6">
    <location>
        <begin position="201"/>
        <end position="222"/>
    </location>
</feature>
<dbReference type="GO" id="GO:0005886">
    <property type="term" value="C:plasma membrane"/>
    <property type="evidence" value="ECO:0007669"/>
    <property type="project" value="TreeGrafter"/>
</dbReference>
<feature type="transmembrane region" description="Helical" evidence="6">
    <location>
        <begin position="168"/>
        <end position="195"/>
    </location>
</feature>
<dbReference type="PROSITE" id="PS00216">
    <property type="entry name" value="SUGAR_TRANSPORT_1"/>
    <property type="match status" value="1"/>
</dbReference>
<gene>
    <name evidence="8" type="ORF">BG006_006759</name>
</gene>
<evidence type="ECO:0000256" key="1">
    <source>
        <dbReference type="ARBA" id="ARBA00004141"/>
    </source>
</evidence>
<protein>
    <recommendedName>
        <fullName evidence="7">Major facilitator superfamily (MFS) profile domain-containing protein</fullName>
    </recommendedName>
</protein>
<dbReference type="Gene3D" id="1.20.1250.20">
    <property type="entry name" value="MFS general substrate transporter like domains"/>
    <property type="match status" value="1"/>
</dbReference>
<keyword evidence="4 6" id="KW-1133">Transmembrane helix</keyword>
<feature type="transmembrane region" description="Helical" evidence="6">
    <location>
        <begin position="293"/>
        <end position="315"/>
    </location>
</feature>
<dbReference type="InterPro" id="IPR005829">
    <property type="entry name" value="Sugar_transporter_CS"/>
</dbReference>
<feature type="transmembrane region" description="Helical" evidence="6">
    <location>
        <begin position="99"/>
        <end position="121"/>
    </location>
</feature>